<keyword evidence="1" id="KW-0472">Membrane</keyword>
<dbReference type="EMBL" id="JH597768">
    <property type="protein sequence ID" value="EHP68970.1"/>
    <property type="molecule type" value="Genomic_DNA"/>
</dbReference>
<organism evidence="2 3">
    <name type="scientific">Metallosphaera yellowstonensis MK1</name>
    <dbReference type="NCBI Taxonomy" id="671065"/>
    <lineage>
        <taxon>Archaea</taxon>
        <taxon>Thermoproteota</taxon>
        <taxon>Thermoprotei</taxon>
        <taxon>Sulfolobales</taxon>
        <taxon>Sulfolobaceae</taxon>
        <taxon>Metallosphaera</taxon>
    </lineage>
</organism>
<protein>
    <submittedName>
        <fullName evidence="2">Uncharacterized protein</fullName>
    </submittedName>
</protein>
<gene>
    <name evidence="2" type="ORF">MetMK1DRAFT_00017160</name>
</gene>
<dbReference type="AlphaFoldDB" id="H2C593"/>
<accession>H2C593</accession>
<keyword evidence="1" id="KW-0812">Transmembrane</keyword>
<dbReference type="STRING" id="671065.MetMK1DRAFT_00017160"/>
<keyword evidence="3" id="KW-1185">Reference proteome</keyword>
<evidence type="ECO:0000256" key="1">
    <source>
        <dbReference type="SAM" id="Phobius"/>
    </source>
</evidence>
<dbReference type="Proteomes" id="UP000003980">
    <property type="component" value="Unassembled WGS sequence"/>
</dbReference>
<reference evidence="2 3" key="1">
    <citation type="submission" date="2012-01" db="EMBL/GenBank/DDBJ databases">
        <title>Improved High-Quality Draft sequence of Metallosphaera yellowstonensis MK1.</title>
        <authorList>
            <consortium name="US DOE Joint Genome Institute"/>
            <person name="Lucas S."/>
            <person name="Han J."/>
            <person name="Cheng J.-F."/>
            <person name="Goodwin L."/>
            <person name="Pitluck S."/>
            <person name="Peters L."/>
            <person name="Teshima H."/>
            <person name="Detter J.C."/>
            <person name="Han C."/>
            <person name="Tapia R."/>
            <person name="Land M."/>
            <person name="Hauser L."/>
            <person name="Kyrpides N."/>
            <person name="Kozubal M."/>
            <person name="Macur R.E."/>
            <person name="Jay Z."/>
            <person name="Inskeep W."/>
            <person name="Woyke T."/>
        </authorList>
    </citation>
    <scope>NUCLEOTIDE SEQUENCE [LARGE SCALE GENOMIC DNA]</scope>
    <source>
        <strain evidence="2 3">MK1</strain>
    </source>
</reference>
<feature type="transmembrane region" description="Helical" evidence="1">
    <location>
        <begin position="34"/>
        <end position="59"/>
    </location>
</feature>
<evidence type="ECO:0000313" key="2">
    <source>
        <dbReference type="EMBL" id="EHP68970.1"/>
    </source>
</evidence>
<sequence>MELWGKAKELVKGNVVTKVVDEMWTYLFKNVRAFYKWIFTCYVYTKLGWEFIWSTLWAIGMRLLSARLKSVR</sequence>
<keyword evidence="1" id="KW-1133">Transmembrane helix</keyword>
<dbReference type="eggNOG" id="arCOG02133">
    <property type="taxonomic scope" value="Archaea"/>
</dbReference>
<proteinExistence type="predicted"/>
<evidence type="ECO:0000313" key="3">
    <source>
        <dbReference type="Proteomes" id="UP000003980"/>
    </source>
</evidence>
<name>H2C593_9CREN</name>
<dbReference type="HOGENOM" id="CLU_201552_0_0_2"/>